<keyword evidence="4" id="KW-1185">Reference proteome</keyword>
<feature type="compositionally biased region" description="Pro residues" evidence="1">
    <location>
        <begin position="78"/>
        <end position="87"/>
    </location>
</feature>
<evidence type="ECO:0000313" key="3">
    <source>
        <dbReference type="EMBL" id="GIJ20144.1"/>
    </source>
</evidence>
<dbReference type="Proteomes" id="UP000643165">
    <property type="component" value="Unassembled WGS sequence"/>
</dbReference>
<sequence length="96" mass="9965">MLVANVTESLQAPAGRICVAGIPAVAMVPLPLLLRLLASWPTQRAAVAVVPTAVVVGVPWAIRTPGAEARVPSTGTPPWTPADPPWPETDDAPRTD</sequence>
<organism evidence="3 4">
    <name type="scientific">Micromonospora lutea</name>
    <dbReference type="NCBI Taxonomy" id="419825"/>
    <lineage>
        <taxon>Bacteria</taxon>
        <taxon>Bacillati</taxon>
        <taxon>Actinomycetota</taxon>
        <taxon>Actinomycetes</taxon>
        <taxon>Micromonosporales</taxon>
        <taxon>Micromonosporaceae</taxon>
        <taxon>Micromonospora</taxon>
    </lineage>
</organism>
<evidence type="ECO:0000313" key="4">
    <source>
        <dbReference type="Proteomes" id="UP000643165"/>
    </source>
</evidence>
<name>A0ABQ4IQE5_9ACTN</name>
<feature type="region of interest" description="Disordered" evidence="1">
    <location>
        <begin position="66"/>
        <end position="96"/>
    </location>
</feature>
<comment type="caution">
    <text evidence="3">The sequence shown here is derived from an EMBL/GenBank/DDBJ whole genome shotgun (WGS) entry which is preliminary data.</text>
</comment>
<keyword evidence="2" id="KW-0812">Transmembrane</keyword>
<protein>
    <submittedName>
        <fullName evidence="3">Uncharacterized protein</fullName>
    </submittedName>
</protein>
<accession>A0ABQ4IQE5</accession>
<proteinExistence type="predicted"/>
<dbReference type="EMBL" id="BOPB01000003">
    <property type="protein sequence ID" value="GIJ20144.1"/>
    <property type="molecule type" value="Genomic_DNA"/>
</dbReference>
<reference evidence="3 4" key="1">
    <citation type="submission" date="2021-01" db="EMBL/GenBank/DDBJ databases">
        <title>Whole genome shotgun sequence of Verrucosispora lutea NBRC 106530.</title>
        <authorList>
            <person name="Komaki H."/>
            <person name="Tamura T."/>
        </authorList>
    </citation>
    <scope>NUCLEOTIDE SEQUENCE [LARGE SCALE GENOMIC DNA]</scope>
    <source>
        <strain evidence="3 4">NBRC 106530</strain>
    </source>
</reference>
<keyword evidence="2" id="KW-1133">Transmembrane helix</keyword>
<evidence type="ECO:0000256" key="2">
    <source>
        <dbReference type="SAM" id="Phobius"/>
    </source>
</evidence>
<gene>
    <name evidence="3" type="ORF">Vlu01_07680</name>
</gene>
<keyword evidence="2" id="KW-0472">Membrane</keyword>
<evidence type="ECO:0000256" key="1">
    <source>
        <dbReference type="SAM" id="MobiDB-lite"/>
    </source>
</evidence>
<feature type="transmembrane region" description="Helical" evidence="2">
    <location>
        <begin position="12"/>
        <end position="33"/>
    </location>
</feature>